<dbReference type="GO" id="GO:0004069">
    <property type="term" value="F:L-aspartate:2-oxoglutarate aminotransferase activity"/>
    <property type="evidence" value="ECO:0007669"/>
    <property type="project" value="UniProtKB-EC"/>
</dbReference>
<dbReference type="SUPFAM" id="SSF53383">
    <property type="entry name" value="PLP-dependent transferases"/>
    <property type="match status" value="1"/>
</dbReference>
<evidence type="ECO:0000313" key="9">
    <source>
        <dbReference type="Proteomes" id="UP000214973"/>
    </source>
</evidence>
<comment type="similarity">
    <text evidence="2">Belongs to the class-I pyridoxal-phosphate-dependent aminotransferase family.</text>
</comment>
<comment type="subunit">
    <text evidence="3">Homodimer.</text>
</comment>
<evidence type="ECO:0000256" key="4">
    <source>
        <dbReference type="ARBA" id="ARBA00022576"/>
    </source>
</evidence>
<dbReference type="InterPro" id="IPR000796">
    <property type="entry name" value="Asp_trans"/>
</dbReference>
<keyword evidence="6" id="KW-0663">Pyridoxal phosphate</keyword>
<evidence type="ECO:0000313" key="8">
    <source>
        <dbReference type="EMBL" id="SNV68241.1"/>
    </source>
</evidence>
<dbReference type="PANTHER" id="PTHR11879">
    <property type="entry name" value="ASPARTATE AMINOTRANSFERASE"/>
    <property type="match status" value="1"/>
</dbReference>
<dbReference type="Pfam" id="PF00155">
    <property type="entry name" value="Aminotran_1_2"/>
    <property type="match status" value="1"/>
</dbReference>
<keyword evidence="4 8" id="KW-0032">Aminotransferase</keyword>
<dbReference type="EMBL" id="LT906470">
    <property type="protein sequence ID" value="SNV68241.1"/>
    <property type="molecule type" value="Genomic_DNA"/>
</dbReference>
<dbReference type="PANTHER" id="PTHR11879:SF22">
    <property type="entry name" value="ASPARTATE AMINOTRANSFERASE, MITOCHONDRIAL"/>
    <property type="match status" value="1"/>
</dbReference>
<reference evidence="8 9" key="1">
    <citation type="submission" date="2017-06" db="EMBL/GenBank/DDBJ databases">
        <authorList>
            <consortium name="Pathogen Informatics"/>
        </authorList>
    </citation>
    <scope>NUCLEOTIDE SEQUENCE [LARGE SCALE GENOMIC DNA]</scope>
    <source>
        <strain evidence="8 9">NCTC12018</strain>
    </source>
</reference>
<dbReference type="AlphaFoldDB" id="A0A239ZAK7"/>
<evidence type="ECO:0000256" key="5">
    <source>
        <dbReference type="ARBA" id="ARBA00022679"/>
    </source>
</evidence>
<evidence type="ECO:0000256" key="3">
    <source>
        <dbReference type="ARBA" id="ARBA00011738"/>
    </source>
</evidence>
<evidence type="ECO:0000259" key="7">
    <source>
        <dbReference type="Pfam" id="PF00155"/>
    </source>
</evidence>
<protein>
    <submittedName>
        <fullName evidence="8">Aspartate aminotransferase</fullName>
        <ecNumber evidence="8">2.6.1.1</ecNumber>
    </submittedName>
</protein>
<gene>
    <name evidence="8" type="primary">aspC_2</name>
    <name evidence="8" type="ORF">SAMEA44547418_01174</name>
</gene>
<dbReference type="Gene3D" id="3.40.640.10">
    <property type="entry name" value="Type I PLP-dependent aspartate aminotransferase-like (Major domain)"/>
    <property type="match status" value="1"/>
</dbReference>
<dbReference type="InterPro" id="IPR015424">
    <property type="entry name" value="PyrdxlP-dep_Trfase"/>
</dbReference>
<dbReference type="KEGG" id="vrm:44547418_01174"/>
<dbReference type="Gene3D" id="3.90.1150.10">
    <property type="entry name" value="Aspartate Aminotransferase, domain 1"/>
    <property type="match status" value="1"/>
</dbReference>
<name>A0A239ZAK7_9FIRM</name>
<evidence type="ECO:0000256" key="6">
    <source>
        <dbReference type="ARBA" id="ARBA00022898"/>
    </source>
</evidence>
<dbReference type="InterPro" id="IPR015421">
    <property type="entry name" value="PyrdxlP-dep_Trfase_major"/>
</dbReference>
<dbReference type="GO" id="GO:0030170">
    <property type="term" value="F:pyridoxal phosphate binding"/>
    <property type="evidence" value="ECO:0007669"/>
    <property type="project" value="InterPro"/>
</dbReference>
<keyword evidence="5 8" id="KW-0808">Transferase</keyword>
<dbReference type="GO" id="GO:0006520">
    <property type="term" value="P:amino acid metabolic process"/>
    <property type="evidence" value="ECO:0007669"/>
    <property type="project" value="InterPro"/>
</dbReference>
<dbReference type="GO" id="GO:0042802">
    <property type="term" value="F:identical protein binding"/>
    <property type="evidence" value="ECO:0007669"/>
    <property type="project" value="TreeGrafter"/>
</dbReference>
<dbReference type="InterPro" id="IPR015422">
    <property type="entry name" value="PyrdxlP-dep_Trfase_small"/>
</dbReference>
<dbReference type="Proteomes" id="UP000214973">
    <property type="component" value="Chromosome 1"/>
</dbReference>
<dbReference type="CDD" id="cd00609">
    <property type="entry name" value="AAT_like"/>
    <property type="match status" value="1"/>
</dbReference>
<feature type="domain" description="Aminotransferase class I/classII large" evidence="7">
    <location>
        <begin position="43"/>
        <end position="405"/>
    </location>
</feature>
<accession>A0A239ZAK7</accession>
<proteinExistence type="inferred from homology"/>
<sequence>MTSVAAKHAKGKKLKDVIFVTAGQAQADVKENGRENVINGTLGAIYDEEGKLVFLKTVKEEYLSLPDSEYIGYAPIAGIPEFLAAAEKECFSDFRPDGYIRSIATTGGTGGIHHLVHNYTEPGDEVLTADWYWGAYRAICSDNGRTLVTYSLFDEHNNFNHEAFQNRVKELAAKQTNVVIIFNTPGNNPTGYSIEDKDWDSIINFLKELVVIGRNNIIMGIDVAYLDYSGEKESVRAFFSKFSHLPKEILTCVCYSLSKGFTMYGQRVGAMIGISVDEEIADEFFEINKSTSRATWSNICRPAMRTMANIVADPAKFKAYEDERNCYYQLIRDRADIFKQEAAQVGLPMLPYRGGFFITIPTDSGTAICEELKKEHVYVIALANGIRIAACGIPKFQMTGLAEKIYNAMKRLGKL</sequence>
<dbReference type="InterPro" id="IPR004839">
    <property type="entry name" value="Aminotransferase_I/II_large"/>
</dbReference>
<keyword evidence="9" id="KW-1185">Reference proteome</keyword>
<evidence type="ECO:0000256" key="1">
    <source>
        <dbReference type="ARBA" id="ARBA00001933"/>
    </source>
</evidence>
<organism evidence="8 9">
    <name type="scientific">Veillonella rodentium</name>
    <dbReference type="NCBI Taxonomy" id="248315"/>
    <lineage>
        <taxon>Bacteria</taxon>
        <taxon>Bacillati</taxon>
        <taxon>Bacillota</taxon>
        <taxon>Negativicutes</taxon>
        <taxon>Veillonellales</taxon>
        <taxon>Veillonellaceae</taxon>
        <taxon>Veillonella</taxon>
    </lineage>
</organism>
<evidence type="ECO:0000256" key="2">
    <source>
        <dbReference type="ARBA" id="ARBA00007441"/>
    </source>
</evidence>
<dbReference type="RefSeq" id="WP_095066116.1">
    <property type="nucleotide sequence ID" value="NZ_LT906470.1"/>
</dbReference>
<comment type="cofactor">
    <cofactor evidence="1">
        <name>pyridoxal 5'-phosphate</name>
        <dbReference type="ChEBI" id="CHEBI:597326"/>
    </cofactor>
</comment>
<dbReference type="EC" id="2.6.1.1" evidence="8"/>